<feature type="region of interest" description="Disordered" evidence="1">
    <location>
        <begin position="1"/>
        <end position="25"/>
    </location>
</feature>
<dbReference type="AlphaFoldDB" id="A0AAD7ADU4"/>
<name>A0AAD7ADU4_9AGAR</name>
<feature type="region of interest" description="Disordered" evidence="1">
    <location>
        <begin position="259"/>
        <end position="316"/>
    </location>
</feature>
<protein>
    <submittedName>
        <fullName evidence="2">Uncharacterized protein</fullName>
    </submittedName>
</protein>
<sequence>MARPSESKSRPSSPPKSDTVKLAKPIPAIKPVGIIILHSAYGQQDDEDSPPSSSDPQMDPSRSLPDLPGGSSGPPTLNRRHTSTSSLNVRFAPLPQLAPRKRRSTAPMGIASRAAIMRRRRAGTPGFDMNGDPLPPTPPMWTDEDIERHTLRILAERETQSARDHSEDPFVKMVKGAGKLWRKVNNNKKPGDAGAEKDKGEDVKSVVVVGERPVLAQLPESNNTPSRQEGGVWEEEVGDRFPLNVSQTETIVEGQFSWSAAHLKPPLDETESVSDDASAREHNVSSTEGTEEDSTLGTEVESTPGTEAESTPGSHS</sequence>
<feature type="compositionally biased region" description="Basic and acidic residues" evidence="1">
    <location>
        <begin position="189"/>
        <end position="203"/>
    </location>
</feature>
<feature type="compositionally biased region" description="Polar residues" evidence="1">
    <location>
        <begin position="295"/>
        <end position="316"/>
    </location>
</feature>
<reference evidence="2" key="1">
    <citation type="submission" date="2023-03" db="EMBL/GenBank/DDBJ databases">
        <title>Massive genome expansion in bonnet fungi (Mycena s.s.) driven by repeated elements and novel gene families across ecological guilds.</title>
        <authorList>
            <consortium name="Lawrence Berkeley National Laboratory"/>
            <person name="Harder C.B."/>
            <person name="Miyauchi S."/>
            <person name="Viragh M."/>
            <person name="Kuo A."/>
            <person name="Thoen E."/>
            <person name="Andreopoulos B."/>
            <person name="Lu D."/>
            <person name="Skrede I."/>
            <person name="Drula E."/>
            <person name="Henrissat B."/>
            <person name="Morin E."/>
            <person name="Kohler A."/>
            <person name="Barry K."/>
            <person name="LaButti K."/>
            <person name="Morin E."/>
            <person name="Salamov A."/>
            <person name="Lipzen A."/>
            <person name="Mereny Z."/>
            <person name="Hegedus B."/>
            <person name="Baldrian P."/>
            <person name="Stursova M."/>
            <person name="Weitz H."/>
            <person name="Taylor A."/>
            <person name="Grigoriev I.V."/>
            <person name="Nagy L.G."/>
            <person name="Martin F."/>
            <person name="Kauserud H."/>
        </authorList>
    </citation>
    <scope>NUCLEOTIDE SEQUENCE</scope>
    <source>
        <strain evidence="2">CBHHK002</strain>
    </source>
</reference>
<dbReference type="EMBL" id="JARIHO010000009">
    <property type="protein sequence ID" value="KAJ7355903.1"/>
    <property type="molecule type" value="Genomic_DNA"/>
</dbReference>
<proteinExistence type="predicted"/>
<feature type="compositionally biased region" description="Low complexity" evidence="1">
    <location>
        <begin position="50"/>
        <end position="77"/>
    </location>
</feature>
<organism evidence="2 3">
    <name type="scientific">Mycena albidolilacea</name>
    <dbReference type="NCBI Taxonomy" id="1033008"/>
    <lineage>
        <taxon>Eukaryota</taxon>
        <taxon>Fungi</taxon>
        <taxon>Dikarya</taxon>
        <taxon>Basidiomycota</taxon>
        <taxon>Agaricomycotina</taxon>
        <taxon>Agaricomycetes</taxon>
        <taxon>Agaricomycetidae</taxon>
        <taxon>Agaricales</taxon>
        <taxon>Marasmiineae</taxon>
        <taxon>Mycenaceae</taxon>
        <taxon>Mycena</taxon>
    </lineage>
</organism>
<feature type="region of interest" description="Disordered" evidence="1">
    <location>
        <begin position="214"/>
        <end position="233"/>
    </location>
</feature>
<feature type="region of interest" description="Disordered" evidence="1">
    <location>
        <begin position="37"/>
        <end position="143"/>
    </location>
</feature>
<feature type="region of interest" description="Disordered" evidence="1">
    <location>
        <begin position="183"/>
        <end position="203"/>
    </location>
</feature>
<evidence type="ECO:0000256" key="1">
    <source>
        <dbReference type="SAM" id="MobiDB-lite"/>
    </source>
</evidence>
<evidence type="ECO:0000313" key="2">
    <source>
        <dbReference type="EMBL" id="KAJ7355903.1"/>
    </source>
</evidence>
<dbReference type="Proteomes" id="UP001218218">
    <property type="component" value="Unassembled WGS sequence"/>
</dbReference>
<keyword evidence="3" id="KW-1185">Reference proteome</keyword>
<comment type="caution">
    <text evidence="2">The sequence shown here is derived from an EMBL/GenBank/DDBJ whole genome shotgun (WGS) entry which is preliminary data.</text>
</comment>
<gene>
    <name evidence="2" type="ORF">DFH08DRAFT_1076877</name>
</gene>
<accession>A0AAD7ADU4</accession>
<evidence type="ECO:0000313" key="3">
    <source>
        <dbReference type="Proteomes" id="UP001218218"/>
    </source>
</evidence>